<sequence length="312" mass="35090">MAARCRAASDGAATYLRGIRLANGSAFVKFGGDIKFREAEIQNFVYEFLSTSSRGHVRVARVYTFIMTAHYRFIVMEFIDGSTCNESHVDQVARALEELIAIQAPVTTTAPGPVSPGPIDHYFFEDYVSSVTYPTVEDLQLHLNRILKKQAHKDTLNLVSEVEQYGLRLCPSDMHETNFMVDSNGMIVAIDFGGTSFLPTRFFHYAIIMSCSFNCLLASKVVYPKYPTPEKSHVDALDKARYLLIIGSNNYGEHVSLLSLLRMDADFNVLARSAAQTSQAQFPNSRKRKMTEYLLVLHIMYSSSFCVSLYYS</sequence>
<protein>
    <recommendedName>
        <fullName evidence="4">Aminoglycoside phosphotransferase domain-containing protein</fullName>
    </recommendedName>
</protein>
<keyword evidence="3" id="KW-1185">Reference proteome</keyword>
<accession>A0A0C9XQP8</accession>
<feature type="transmembrane region" description="Helical" evidence="1">
    <location>
        <begin position="293"/>
        <end position="311"/>
    </location>
</feature>
<evidence type="ECO:0000256" key="1">
    <source>
        <dbReference type="SAM" id="Phobius"/>
    </source>
</evidence>
<dbReference type="STRING" id="765257.A0A0C9XQP8"/>
<dbReference type="HOGENOM" id="CLU_057554_1_0_1"/>
<evidence type="ECO:0000313" key="3">
    <source>
        <dbReference type="Proteomes" id="UP000054018"/>
    </source>
</evidence>
<dbReference type="Proteomes" id="UP000054018">
    <property type="component" value="Unassembled WGS sequence"/>
</dbReference>
<evidence type="ECO:0008006" key="4">
    <source>
        <dbReference type="Google" id="ProtNLM"/>
    </source>
</evidence>
<reference evidence="3" key="2">
    <citation type="submission" date="2015-01" db="EMBL/GenBank/DDBJ databases">
        <title>Evolutionary Origins and Diversification of the Mycorrhizal Mutualists.</title>
        <authorList>
            <consortium name="DOE Joint Genome Institute"/>
            <consortium name="Mycorrhizal Genomics Consortium"/>
            <person name="Kohler A."/>
            <person name="Kuo A."/>
            <person name="Nagy L.G."/>
            <person name="Floudas D."/>
            <person name="Copeland A."/>
            <person name="Barry K.W."/>
            <person name="Cichocki N."/>
            <person name="Veneault-Fourrey C."/>
            <person name="LaButti K."/>
            <person name="Lindquist E.A."/>
            <person name="Lipzen A."/>
            <person name="Lundell T."/>
            <person name="Morin E."/>
            <person name="Murat C."/>
            <person name="Riley R."/>
            <person name="Ohm R."/>
            <person name="Sun H."/>
            <person name="Tunlid A."/>
            <person name="Henrissat B."/>
            <person name="Grigoriev I.V."/>
            <person name="Hibbett D.S."/>
            <person name="Martin F."/>
        </authorList>
    </citation>
    <scope>NUCLEOTIDE SEQUENCE [LARGE SCALE GENOMIC DNA]</scope>
    <source>
        <strain evidence="3">441</strain>
    </source>
</reference>
<proteinExistence type="predicted"/>
<keyword evidence="1" id="KW-1133">Transmembrane helix</keyword>
<keyword evidence="1" id="KW-0472">Membrane</keyword>
<dbReference type="SUPFAM" id="SSF56112">
    <property type="entry name" value="Protein kinase-like (PK-like)"/>
    <property type="match status" value="1"/>
</dbReference>
<reference evidence="2 3" key="1">
    <citation type="submission" date="2014-04" db="EMBL/GenBank/DDBJ databases">
        <authorList>
            <consortium name="DOE Joint Genome Institute"/>
            <person name="Kuo A."/>
            <person name="Kohler A."/>
            <person name="Costa M.D."/>
            <person name="Nagy L.G."/>
            <person name="Floudas D."/>
            <person name="Copeland A."/>
            <person name="Barry K.W."/>
            <person name="Cichocki N."/>
            <person name="Veneault-Fourrey C."/>
            <person name="LaButti K."/>
            <person name="Lindquist E.A."/>
            <person name="Lipzen A."/>
            <person name="Lundell T."/>
            <person name="Morin E."/>
            <person name="Murat C."/>
            <person name="Sun H."/>
            <person name="Tunlid A."/>
            <person name="Henrissat B."/>
            <person name="Grigoriev I.V."/>
            <person name="Hibbett D.S."/>
            <person name="Martin F."/>
            <person name="Nordberg H.P."/>
            <person name="Cantor M.N."/>
            <person name="Hua S.X."/>
        </authorList>
    </citation>
    <scope>NUCLEOTIDE SEQUENCE [LARGE SCALE GENOMIC DNA]</scope>
    <source>
        <strain evidence="2 3">441</strain>
    </source>
</reference>
<dbReference type="AlphaFoldDB" id="A0A0C9XQP8"/>
<dbReference type="EMBL" id="KN833931">
    <property type="protein sequence ID" value="KIK14575.1"/>
    <property type="molecule type" value="Genomic_DNA"/>
</dbReference>
<keyword evidence="1" id="KW-0812">Transmembrane</keyword>
<organism evidence="2 3">
    <name type="scientific">Pisolithus microcarpus 441</name>
    <dbReference type="NCBI Taxonomy" id="765257"/>
    <lineage>
        <taxon>Eukaryota</taxon>
        <taxon>Fungi</taxon>
        <taxon>Dikarya</taxon>
        <taxon>Basidiomycota</taxon>
        <taxon>Agaricomycotina</taxon>
        <taxon>Agaricomycetes</taxon>
        <taxon>Agaricomycetidae</taxon>
        <taxon>Boletales</taxon>
        <taxon>Sclerodermatineae</taxon>
        <taxon>Pisolithaceae</taxon>
        <taxon>Pisolithus</taxon>
    </lineage>
</organism>
<evidence type="ECO:0000313" key="2">
    <source>
        <dbReference type="EMBL" id="KIK14575.1"/>
    </source>
</evidence>
<dbReference type="OrthoDB" id="3250044at2759"/>
<dbReference type="InterPro" id="IPR011009">
    <property type="entry name" value="Kinase-like_dom_sf"/>
</dbReference>
<name>A0A0C9XQP8_9AGAM</name>
<gene>
    <name evidence="2" type="ORF">PISMIDRAFT_116781</name>
</gene>